<accession>A0ABN7UJJ4</accession>
<keyword evidence="3" id="KW-1185">Reference proteome</keyword>
<evidence type="ECO:0000313" key="3">
    <source>
        <dbReference type="Proteomes" id="UP000789901"/>
    </source>
</evidence>
<dbReference type="EMBL" id="CAJVQB010003605">
    <property type="protein sequence ID" value="CAG8612869.1"/>
    <property type="molecule type" value="Genomic_DNA"/>
</dbReference>
<name>A0ABN7UJJ4_GIGMA</name>
<evidence type="ECO:0000313" key="2">
    <source>
        <dbReference type="EMBL" id="CAG8612869.1"/>
    </source>
</evidence>
<feature type="region of interest" description="Disordered" evidence="1">
    <location>
        <begin position="36"/>
        <end position="60"/>
    </location>
</feature>
<proteinExistence type="predicted"/>
<sequence length="60" mass="7199">MLLSKIFTIILTFNLAVYSIVLPNYDHKLGLKLEHKSEHMSEERELEKRNPLAYRERNKQ</sequence>
<gene>
    <name evidence="2" type="ORF">GMARGA_LOCUS7447</name>
</gene>
<dbReference type="Proteomes" id="UP000789901">
    <property type="component" value="Unassembled WGS sequence"/>
</dbReference>
<evidence type="ECO:0000256" key="1">
    <source>
        <dbReference type="SAM" id="MobiDB-lite"/>
    </source>
</evidence>
<comment type="caution">
    <text evidence="2">The sequence shown here is derived from an EMBL/GenBank/DDBJ whole genome shotgun (WGS) entry which is preliminary data.</text>
</comment>
<reference evidence="2 3" key="1">
    <citation type="submission" date="2021-06" db="EMBL/GenBank/DDBJ databases">
        <authorList>
            <person name="Kallberg Y."/>
            <person name="Tangrot J."/>
            <person name="Rosling A."/>
        </authorList>
    </citation>
    <scope>NUCLEOTIDE SEQUENCE [LARGE SCALE GENOMIC DNA]</scope>
    <source>
        <strain evidence="2 3">120-4 pot B 10/14</strain>
    </source>
</reference>
<organism evidence="2 3">
    <name type="scientific">Gigaspora margarita</name>
    <dbReference type="NCBI Taxonomy" id="4874"/>
    <lineage>
        <taxon>Eukaryota</taxon>
        <taxon>Fungi</taxon>
        <taxon>Fungi incertae sedis</taxon>
        <taxon>Mucoromycota</taxon>
        <taxon>Glomeromycotina</taxon>
        <taxon>Glomeromycetes</taxon>
        <taxon>Diversisporales</taxon>
        <taxon>Gigasporaceae</taxon>
        <taxon>Gigaspora</taxon>
    </lineage>
</organism>
<protein>
    <submittedName>
        <fullName evidence="2">32315_t:CDS:1</fullName>
    </submittedName>
</protein>